<sequence>MNRRPAHRLTRLQPRTHTMPTSATKEVLTTREAARILGVSVSSVQRLVMDHALEAWLTPGGHRRISRRAIEHLRSSAPGHQPAARVTPVDGLKILLVDDDAEQREQLLSSLRESARPLALSWAVDASQALIQIERHRPDLVITDLLMKPLDGFHLINTLATEREYADIAVLVVTGLRPADAAQHGQLPSWVTVYTKPVAAQRLVGYVDALLSRQLRALQPRPQRALGRGVCP</sequence>
<reference evidence="5 6" key="1">
    <citation type="submission" date="2023-02" db="EMBL/GenBank/DDBJ databases">
        <title>Bacterial whole genome sequence for Curvibacter sp. HBC28.</title>
        <authorList>
            <person name="Le V."/>
            <person name="Ko S.-R."/>
            <person name="Ahn C.-Y."/>
            <person name="Oh H.-M."/>
        </authorList>
    </citation>
    <scope>NUCLEOTIDE SEQUENCE [LARGE SCALE GENOMIC DNA]</scope>
    <source>
        <strain evidence="5 6">HBC28</strain>
    </source>
</reference>
<feature type="modified residue" description="4-aspartylphosphate" evidence="2">
    <location>
        <position position="144"/>
    </location>
</feature>
<feature type="compositionally biased region" description="Polar residues" evidence="3">
    <location>
        <begin position="13"/>
        <end position="23"/>
    </location>
</feature>
<feature type="region of interest" description="Disordered" evidence="3">
    <location>
        <begin position="1"/>
        <end position="23"/>
    </location>
</feature>
<dbReference type="Gene3D" id="3.40.50.2300">
    <property type="match status" value="1"/>
</dbReference>
<dbReference type="Pfam" id="PF00072">
    <property type="entry name" value="Response_reg"/>
    <property type="match status" value="1"/>
</dbReference>
<dbReference type="PROSITE" id="PS50110">
    <property type="entry name" value="RESPONSE_REGULATORY"/>
    <property type="match status" value="1"/>
</dbReference>
<evidence type="ECO:0000313" key="6">
    <source>
        <dbReference type="Proteomes" id="UP001528672"/>
    </source>
</evidence>
<dbReference type="InterPro" id="IPR010093">
    <property type="entry name" value="SinI_DNA-bd"/>
</dbReference>
<dbReference type="InterPro" id="IPR011006">
    <property type="entry name" value="CheY-like_superfamily"/>
</dbReference>
<evidence type="ECO:0000313" key="5">
    <source>
        <dbReference type="EMBL" id="MDD0815986.1"/>
    </source>
</evidence>
<dbReference type="SUPFAM" id="SSF52172">
    <property type="entry name" value="CheY-like"/>
    <property type="match status" value="1"/>
</dbReference>
<name>A0ABT5MLE5_9BURK</name>
<dbReference type="SMART" id="SM00448">
    <property type="entry name" value="REC"/>
    <property type="match status" value="1"/>
</dbReference>
<dbReference type="Pfam" id="PF12728">
    <property type="entry name" value="HTH_17"/>
    <property type="match status" value="1"/>
</dbReference>
<dbReference type="InterPro" id="IPR050595">
    <property type="entry name" value="Bact_response_regulator"/>
</dbReference>
<dbReference type="InterPro" id="IPR001789">
    <property type="entry name" value="Sig_transdc_resp-reg_receiver"/>
</dbReference>
<dbReference type="Proteomes" id="UP001528672">
    <property type="component" value="Unassembled WGS sequence"/>
</dbReference>
<dbReference type="RefSeq" id="WP_273967465.1">
    <property type="nucleotide sequence ID" value="NZ_JAQSIN010000011.1"/>
</dbReference>
<organism evidence="5 6">
    <name type="scientific">Curvibacter microcysteis</name>
    <dbReference type="NCBI Taxonomy" id="3026419"/>
    <lineage>
        <taxon>Bacteria</taxon>
        <taxon>Pseudomonadati</taxon>
        <taxon>Pseudomonadota</taxon>
        <taxon>Betaproteobacteria</taxon>
        <taxon>Burkholderiales</taxon>
        <taxon>Comamonadaceae</taxon>
        <taxon>Curvibacter</taxon>
    </lineage>
</organism>
<evidence type="ECO:0000256" key="1">
    <source>
        <dbReference type="ARBA" id="ARBA00022553"/>
    </source>
</evidence>
<dbReference type="EMBL" id="JAQSIO010000005">
    <property type="protein sequence ID" value="MDD0815986.1"/>
    <property type="molecule type" value="Genomic_DNA"/>
</dbReference>
<evidence type="ECO:0000256" key="3">
    <source>
        <dbReference type="SAM" id="MobiDB-lite"/>
    </source>
</evidence>
<evidence type="ECO:0000256" key="2">
    <source>
        <dbReference type="PROSITE-ProRule" id="PRU00169"/>
    </source>
</evidence>
<feature type="compositionally biased region" description="Basic residues" evidence="3">
    <location>
        <begin position="1"/>
        <end position="10"/>
    </location>
</feature>
<dbReference type="NCBIfam" id="TIGR01764">
    <property type="entry name" value="excise"/>
    <property type="match status" value="1"/>
</dbReference>
<dbReference type="PANTHER" id="PTHR44591">
    <property type="entry name" value="STRESS RESPONSE REGULATOR PROTEIN 1"/>
    <property type="match status" value="1"/>
</dbReference>
<dbReference type="InterPro" id="IPR041657">
    <property type="entry name" value="HTH_17"/>
</dbReference>
<proteinExistence type="predicted"/>
<keyword evidence="6" id="KW-1185">Reference proteome</keyword>
<comment type="caution">
    <text evidence="5">The sequence shown here is derived from an EMBL/GenBank/DDBJ whole genome shotgun (WGS) entry which is preliminary data.</text>
</comment>
<feature type="domain" description="Response regulatory" evidence="4">
    <location>
        <begin position="93"/>
        <end position="211"/>
    </location>
</feature>
<gene>
    <name evidence="5" type="ORF">PSQ39_15220</name>
</gene>
<keyword evidence="1 2" id="KW-0597">Phosphoprotein</keyword>
<dbReference type="PANTHER" id="PTHR44591:SF3">
    <property type="entry name" value="RESPONSE REGULATORY DOMAIN-CONTAINING PROTEIN"/>
    <property type="match status" value="1"/>
</dbReference>
<accession>A0ABT5MLE5</accession>
<protein>
    <submittedName>
        <fullName evidence="5">Response regulator</fullName>
    </submittedName>
</protein>
<dbReference type="Gene3D" id="1.10.1660.10">
    <property type="match status" value="1"/>
</dbReference>
<evidence type="ECO:0000259" key="4">
    <source>
        <dbReference type="PROSITE" id="PS50110"/>
    </source>
</evidence>